<dbReference type="SUPFAM" id="SSF48452">
    <property type="entry name" value="TPR-like"/>
    <property type="match status" value="1"/>
</dbReference>
<dbReference type="InterPro" id="IPR013766">
    <property type="entry name" value="Thioredoxin_domain"/>
</dbReference>
<organism evidence="2 3">
    <name type="scientific">Haemophilus parahaemolyticus</name>
    <dbReference type="NCBI Taxonomy" id="735"/>
    <lineage>
        <taxon>Bacteria</taxon>
        <taxon>Pseudomonadati</taxon>
        <taxon>Pseudomonadota</taxon>
        <taxon>Gammaproteobacteria</taxon>
        <taxon>Pasteurellales</taxon>
        <taxon>Pasteurellaceae</taxon>
        <taxon>Haemophilus</taxon>
    </lineage>
</organism>
<name>A0A377I0X5_HAEPH</name>
<dbReference type="SUPFAM" id="SSF52833">
    <property type="entry name" value="Thioredoxin-like"/>
    <property type="match status" value="1"/>
</dbReference>
<reference evidence="2 3" key="1">
    <citation type="submission" date="2018-06" db="EMBL/GenBank/DDBJ databases">
        <authorList>
            <consortium name="Pathogen Informatics"/>
            <person name="Doyle S."/>
        </authorList>
    </citation>
    <scope>NUCLEOTIDE SEQUENCE [LARGE SCALE GENOMIC DNA]</scope>
    <source>
        <strain evidence="2 3">NCTC10794</strain>
    </source>
</reference>
<dbReference type="InterPro" id="IPR011990">
    <property type="entry name" value="TPR-like_helical_dom_sf"/>
</dbReference>
<proteinExistence type="predicted"/>
<dbReference type="Pfam" id="PF14561">
    <property type="entry name" value="TPR_20"/>
    <property type="match status" value="1"/>
</dbReference>
<dbReference type="Gene3D" id="1.25.40.10">
    <property type="entry name" value="Tetratricopeptide repeat domain"/>
    <property type="match status" value="2"/>
</dbReference>
<dbReference type="InterPro" id="IPR036249">
    <property type="entry name" value="Thioredoxin-like_sf"/>
</dbReference>
<evidence type="ECO:0000259" key="1">
    <source>
        <dbReference type="Pfam" id="PF00085"/>
    </source>
</evidence>
<dbReference type="Pfam" id="PF14559">
    <property type="entry name" value="TPR_19"/>
    <property type="match status" value="1"/>
</dbReference>
<dbReference type="PANTHER" id="PTHR45663">
    <property type="entry name" value="GEO12009P1"/>
    <property type="match status" value="1"/>
</dbReference>
<dbReference type="PANTHER" id="PTHR45663:SF11">
    <property type="entry name" value="GEO12009P1"/>
    <property type="match status" value="1"/>
</dbReference>
<dbReference type="EMBL" id="UGHH01000002">
    <property type="protein sequence ID" value="STO64196.1"/>
    <property type="molecule type" value="Genomic_DNA"/>
</dbReference>
<dbReference type="CDD" id="cd02956">
    <property type="entry name" value="ybbN"/>
    <property type="match status" value="1"/>
</dbReference>
<dbReference type="AlphaFoldDB" id="A0A377I0X5"/>
<dbReference type="Proteomes" id="UP000254867">
    <property type="component" value="Unassembled WGS sequence"/>
</dbReference>
<protein>
    <submittedName>
        <fullName evidence="2">Thioredoxin-like protein</fullName>
    </submittedName>
</protein>
<accession>A0A377I0X5</accession>
<dbReference type="Pfam" id="PF00085">
    <property type="entry name" value="Thioredoxin"/>
    <property type="match status" value="1"/>
</dbReference>
<evidence type="ECO:0000313" key="2">
    <source>
        <dbReference type="EMBL" id="STO64196.1"/>
    </source>
</evidence>
<dbReference type="GO" id="GO:0005737">
    <property type="term" value="C:cytoplasm"/>
    <property type="evidence" value="ECO:0007669"/>
    <property type="project" value="TreeGrafter"/>
</dbReference>
<evidence type="ECO:0000313" key="3">
    <source>
        <dbReference type="Proteomes" id="UP000254867"/>
    </source>
</evidence>
<feature type="domain" description="Thioredoxin" evidence="1">
    <location>
        <begin position="18"/>
        <end position="114"/>
    </location>
</feature>
<dbReference type="GO" id="GO:0015035">
    <property type="term" value="F:protein-disulfide reductase activity"/>
    <property type="evidence" value="ECO:0007669"/>
    <property type="project" value="TreeGrafter"/>
</dbReference>
<dbReference type="Gene3D" id="3.40.30.10">
    <property type="entry name" value="Glutaredoxin"/>
    <property type="match status" value="1"/>
</dbReference>
<gene>
    <name evidence="2" type="ORF">NCTC10794_01256</name>
</gene>
<sequence>MLSIPQQTAKVNFMDYIINVNESNFSEVWAAASQMPVVFNFISPREVASIETDSLLRRLADDHPKQFLLATVNCDEQRELALQFRIQTIPTMYLFADGQPVDMIQGAVSEQELRIRLANILPKEQDLKFNQALELLQDERYVEALPLLKSAWELSDKKNSDFALLYAETYIVMKKVEEAKEILKAIPIQDRDSRWQGLQSQIKLLEQAAESPELQQLQADYASNKTPEVAINLANQLHQAGKNEEALTLLFDWLKADLSVANGELKTQFLAILSALGNDPIVPKFRRQLYSLLY</sequence>
<dbReference type="GO" id="GO:0006950">
    <property type="term" value="P:response to stress"/>
    <property type="evidence" value="ECO:0007669"/>
    <property type="project" value="UniProtKB-ARBA"/>
</dbReference>